<proteinExistence type="predicted"/>
<organism evidence="1 2">
    <name type="scientific">Dactylonectria macrodidyma</name>
    <dbReference type="NCBI Taxonomy" id="307937"/>
    <lineage>
        <taxon>Eukaryota</taxon>
        <taxon>Fungi</taxon>
        <taxon>Dikarya</taxon>
        <taxon>Ascomycota</taxon>
        <taxon>Pezizomycotina</taxon>
        <taxon>Sordariomycetes</taxon>
        <taxon>Hypocreomycetidae</taxon>
        <taxon>Hypocreales</taxon>
        <taxon>Nectriaceae</taxon>
        <taxon>Dactylonectria</taxon>
    </lineage>
</organism>
<dbReference type="Proteomes" id="UP000738349">
    <property type="component" value="Unassembled WGS sequence"/>
</dbReference>
<evidence type="ECO:0000313" key="2">
    <source>
        <dbReference type="Proteomes" id="UP000738349"/>
    </source>
</evidence>
<dbReference type="AlphaFoldDB" id="A0A9P9JGZ4"/>
<reference evidence="1" key="1">
    <citation type="journal article" date="2021" name="Nat. Commun.">
        <title>Genetic determinants of endophytism in the Arabidopsis root mycobiome.</title>
        <authorList>
            <person name="Mesny F."/>
            <person name="Miyauchi S."/>
            <person name="Thiergart T."/>
            <person name="Pickel B."/>
            <person name="Atanasova L."/>
            <person name="Karlsson M."/>
            <person name="Huettel B."/>
            <person name="Barry K.W."/>
            <person name="Haridas S."/>
            <person name="Chen C."/>
            <person name="Bauer D."/>
            <person name="Andreopoulos W."/>
            <person name="Pangilinan J."/>
            <person name="LaButti K."/>
            <person name="Riley R."/>
            <person name="Lipzen A."/>
            <person name="Clum A."/>
            <person name="Drula E."/>
            <person name="Henrissat B."/>
            <person name="Kohler A."/>
            <person name="Grigoriev I.V."/>
            <person name="Martin F.M."/>
            <person name="Hacquard S."/>
        </authorList>
    </citation>
    <scope>NUCLEOTIDE SEQUENCE</scope>
    <source>
        <strain evidence="1">MPI-CAGE-AT-0147</strain>
    </source>
</reference>
<name>A0A9P9JGZ4_9HYPO</name>
<gene>
    <name evidence="1" type="ORF">EDB81DRAFT_774595</name>
</gene>
<comment type="caution">
    <text evidence="1">The sequence shown here is derived from an EMBL/GenBank/DDBJ whole genome shotgun (WGS) entry which is preliminary data.</text>
</comment>
<dbReference type="EMBL" id="JAGMUV010000002">
    <property type="protein sequence ID" value="KAH7170163.1"/>
    <property type="molecule type" value="Genomic_DNA"/>
</dbReference>
<sequence length="173" mass="19994">MIIRHDQLATAGFETLPFLSRVRANEYVSTPPLTKNEEALLRREKAILMARGCPADRKEEDKLLVYCRLIRLPYGDIIPLLRERSVESTIRGRVRNLIRTDDERARVQSWTRNDELLFNIKMFMHDASTNGTDKAKNVYNFKLIRDFIHGKGGNYFSAMAIKKQLIAVGRIAE</sequence>
<accession>A0A9P9JGZ4</accession>
<evidence type="ECO:0000313" key="1">
    <source>
        <dbReference type="EMBL" id="KAH7170163.1"/>
    </source>
</evidence>
<keyword evidence="2" id="KW-1185">Reference proteome</keyword>
<dbReference type="OrthoDB" id="3439209at2759"/>
<protein>
    <submittedName>
        <fullName evidence="1">Uncharacterized protein</fullName>
    </submittedName>
</protein>